<proteinExistence type="predicted"/>
<gene>
    <name evidence="4" type="ORF">FRZ00_20460</name>
</gene>
<dbReference type="RefSeq" id="WP_152264478.1">
    <property type="nucleotide sequence ID" value="NZ_VOKX01000066.1"/>
</dbReference>
<keyword evidence="1" id="KW-0808">Transferase</keyword>
<reference evidence="4 5" key="1">
    <citation type="journal article" date="2019" name="Microb. Cell Fact.">
        <title>Exploring novel herbicidin analogues by transcriptional regulator overexpression and MS/MS molecular networking.</title>
        <authorList>
            <person name="Shi Y."/>
            <person name="Gu R."/>
            <person name="Li Y."/>
            <person name="Wang X."/>
            <person name="Ren W."/>
            <person name="Li X."/>
            <person name="Wang L."/>
            <person name="Xie Y."/>
            <person name="Hong B."/>
        </authorList>
    </citation>
    <scope>NUCLEOTIDE SEQUENCE [LARGE SCALE GENOMIC DNA]</scope>
    <source>
        <strain evidence="4 5">US-43</strain>
    </source>
</reference>
<protein>
    <recommendedName>
        <fullName evidence="3">Polyketide synthase C-terminal extension domain-containing protein</fullName>
    </recommendedName>
</protein>
<dbReference type="GO" id="GO:0006633">
    <property type="term" value="P:fatty acid biosynthetic process"/>
    <property type="evidence" value="ECO:0007669"/>
    <property type="project" value="TreeGrafter"/>
</dbReference>
<keyword evidence="5" id="KW-1185">Reference proteome</keyword>
<name>A0A5N5W685_STRMB</name>
<feature type="non-terminal residue" evidence="4">
    <location>
        <position position="1"/>
    </location>
</feature>
<dbReference type="Proteomes" id="UP000327000">
    <property type="component" value="Unassembled WGS sequence"/>
</dbReference>
<feature type="domain" description="Polyketide synthase C-terminal extension" evidence="3">
    <location>
        <begin position="6"/>
        <end position="70"/>
    </location>
</feature>
<dbReference type="OrthoDB" id="4333915at2"/>
<evidence type="ECO:0000313" key="5">
    <source>
        <dbReference type="Proteomes" id="UP000327000"/>
    </source>
</evidence>
<dbReference type="InterPro" id="IPR016039">
    <property type="entry name" value="Thiolase-like"/>
</dbReference>
<sequence length="77" mass="8228">PWSRSERVRRAGVSSFGISGTNAHVILEEAPEEVSDEAAPEPVPGAAVPWIVSGRTANALREQARRLSTFVSENSSP</sequence>
<accession>A0A5N5W685</accession>
<evidence type="ECO:0000313" key="4">
    <source>
        <dbReference type="EMBL" id="KAB7840411.1"/>
    </source>
</evidence>
<dbReference type="InterPro" id="IPR050091">
    <property type="entry name" value="PKS_NRPS_Biosynth_Enz"/>
</dbReference>
<dbReference type="PANTHER" id="PTHR43775">
    <property type="entry name" value="FATTY ACID SYNTHASE"/>
    <property type="match status" value="1"/>
</dbReference>
<keyword evidence="2" id="KW-0511">Multifunctional enzyme</keyword>
<evidence type="ECO:0000259" key="3">
    <source>
        <dbReference type="Pfam" id="PF16197"/>
    </source>
</evidence>
<dbReference type="Gene3D" id="3.40.47.10">
    <property type="match status" value="1"/>
</dbReference>
<organism evidence="4 5">
    <name type="scientific">Streptomyces mobaraensis</name>
    <name type="common">Streptoverticillium mobaraense</name>
    <dbReference type="NCBI Taxonomy" id="35621"/>
    <lineage>
        <taxon>Bacteria</taxon>
        <taxon>Bacillati</taxon>
        <taxon>Actinomycetota</taxon>
        <taxon>Actinomycetes</taxon>
        <taxon>Kitasatosporales</taxon>
        <taxon>Streptomycetaceae</taxon>
        <taxon>Streptomyces</taxon>
    </lineage>
</organism>
<dbReference type="EMBL" id="VOKX01000066">
    <property type="protein sequence ID" value="KAB7840411.1"/>
    <property type="molecule type" value="Genomic_DNA"/>
</dbReference>
<evidence type="ECO:0000256" key="1">
    <source>
        <dbReference type="ARBA" id="ARBA00022679"/>
    </source>
</evidence>
<dbReference type="GO" id="GO:0004312">
    <property type="term" value="F:fatty acid synthase activity"/>
    <property type="evidence" value="ECO:0007669"/>
    <property type="project" value="TreeGrafter"/>
</dbReference>
<dbReference type="PANTHER" id="PTHR43775:SF51">
    <property type="entry name" value="INACTIVE PHENOLPHTHIOCEROL SYNTHESIS POLYKETIDE SYNTHASE TYPE I PKS1-RELATED"/>
    <property type="match status" value="1"/>
</dbReference>
<dbReference type="Pfam" id="PF16197">
    <property type="entry name" value="KAsynt_C_assoc"/>
    <property type="match status" value="1"/>
</dbReference>
<dbReference type="InterPro" id="IPR032821">
    <property type="entry name" value="PKS_assoc"/>
</dbReference>
<comment type="caution">
    <text evidence="4">The sequence shown here is derived from an EMBL/GenBank/DDBJ whole genome shotgun (WGS) entry which is preliminary data.</text>
</comment>
<dbReference type="SUPFAM" id="SSF53901">
    <property type="entry name" value="Thiolase-like"/>
    <property type="match status" value="1"/>
</dbReference>
<evidence type="ECO:0000256" key="2">
    <source>
        <dbReference type="ARBA" id="ARBA00023268"/>
    </source>
</evidence>
<dbReference type="AlphaFoldDB" id="A0A5N5W685"/>
<feature type="non-terminal residue" evidence="4">
    <location>
        <position position="77"/>
    </location>
</feature>